<dbReference type="EMBL" id="JAKELL010000202">
    <property type="protein sequence ID" value="KAH8978816.1"/>
    <property type="molecule type" value="Genomic_DNA"/>
</dbReference>
<feature type="region of interest" description="Disordered" evidence="1">
    <location>
        <begin position="162"/>
        <end position="273"/>
    </location>
</feature>
<gene>
    <name evidence="2" type="ORF">EDB92DRAFT_2107850</name>
</gene>
<reference evidence="2" key="1">
    <citation type="submission" date="2022-01" db="EMBL/GenBank/DDBJ databases">
        <title>Comparative genomics reveals a dynamic genome evolution in the ectomycorrhizal milk-cap (Lactarius) mushrooms.</title>
        <authorList>
            <consortium name="DOE Joint Genome Institute"/>
            <person name="Lebreton A."/>
            <person name="Tang N."/>
            <person name="Kuo A."/>
            <person name="LaButti K."/>
            <person name="Drula E."/>
            <person name="Barry K."/>
            <person name="Clum A."/>
            <person name="Lipzen A."/>
            <person name="Mousain D."/>
            <person name="Ng V."/>
            <person name="Wang R."/>
            <person name="Wang X."/>
            <person name="Dai Y."/>
            <person name="Henrissat B."/>
            <person name="Grigoriev I.V."/>
            <person name="Guerin-Laguette A."/>
            <person name="Yu F."/>
            <person name="Martin F.M."/>
        </authorList>
    </citation>
    <scope>NUCLEOTIDE SEQUENCE</scope>
    <source>
        <strain evidence="2">QP</strain>
    </source>
</reference>
<protein>
    <submittedName>
        <fullName evidence="2">Uncharacterized protein</fullName>
    </submittedName>
</protein>
<evidence type="ECO:0000313" key="3">
    <source>
        <dbReference type="Proteomes" id="UP001201163"/>
    </source>
</evidence>
<feature type="compositionally biased region" description="Basic and acidic residues" evidence="1">
    <location>
        <begin position="204"/>
        <end position="221"/>
    </location>
</feature>
<name>A0AAD4Q559_9AGAM</name>
<accession>A0AAD4Q559</accession>
<evidence type="ECO:0000256" key="1">
    <source>
        <dbReference type="SAM" id="MobiDB-lite"/>
    </source>
</evidence>
<proteinExistence type="predicted"/>
<evidence type="ECO:0000313" key="2">
    <source>
        <dbReference type="EMBL" id="KAH8978816.1"/>
    </source>
</evidence>
<keyword evidence="3" id="KW-1185">Reference proteome</keyword>
<comment type="caution">
    <text evidence="2">The sequence shown here is derived from an EMBL/GenBank/DDBJ whole genome shotgun (WGS) entry which is preliminary data.</text>
</comment>
<organism evidence="2 3">
    <name type="scientific">Lactarius akahatsu</name>
    <dbReference type="NCBI Taxonomy" id="416441"/>
    <lineage>
        <taxon>Eukaryota</taxon>
        <taxon>Fungi</taxon>
        <taxon>Dikarya</taxon>
        <taxon>Basidiomycota</taxon>
        <taxon>Agaricomycotina</taxon>
        <taxon>Agaricomycetes</taxon>
        <taxon>Russulales</taxon>
        <taxon>Russulaceae</taxon>
        <taxon>Lactarius</taxon>
    </lineage>
</organism>
<sequence>MQINNLAFTSPNLHPLLLPAPSPPMPQTPLPSLLLTRLASPSFATSLAMPTVPHTSPPPLPLALSSFALPDKRPPLPAVIDLCNDDDDDAHPLSDIIDLYADDDGDTLASPIATPPVSARIVDNTTPFEGVKTLNISVSTPPINPPRPINTQYPALFLSHGCERPRDPDEVGPTVPHHHVPTPHLDSPATRIAIVSAKRPLHAPAREKRAREYDGDNEGPHKQIRNTPLPKFNKYRPQTQRDAPKENKPRPSPYLKPGEKPKTTDSAKPPTFDGALQHVLYRYRSEAKDPEYPLNPFDIDLWSIVHGN</sequence>
<dbReference type="Proteomes" id="UP001201163">
    <property type="component" value="Unassembled WGS sequence"/>
</dbReference>
<dbReference type="AlphaFoldDB" id="A0AAD4Q559"/>